<dbReference type="InterPro" id="IPR011989">
    <property type="entry name" value="ARM-like"/>
</dbReference>
<dbReference type="GO" id="GO:0005096">
    <property type="term" value="F:GTPase activator activity"/>
    <property type="evidence" value="ECO:0007669"/>
    <property type="project" value="InterPro"/>
</dbReference>
<keyword evidence="5" id="KW-1185">Reference proteome</keyword>
<dbReference type="SUPFAM" id="SSF48371">
    <property type="entry name" value="ARM repeat"/>
    <property type="match status" value="1"/>
</dbReference>
<protein>
    <submittedName>
        <fullName evidence="4">Uncharacterized protein</fullName>
    </submittedName>
</protein>
<organism evidence="4 5">
    <name type="scientific">Saitoella complicata (strain BCRC 22490 / CBS 7301 / JCM 7358 / NBRC 10748 / NRRL Y-17804)</name>
    <dbReference type="NCBI Taxonomy" id="698492"/>
    <lineage>
        <taxon>Eukaryota</taxon>
        <taxon>Fungi</taxon>
        <taxon>Dikarya</taxon>
        <taxon>Ascomycota</taxon>
        <taxon>Taphrinomycotina</taxon>
        <taxon>Taphrinomycotina incertae sedis</taxon>
        <taxon>Saitoella</taxon>
    </lineage>
</organism>
<dbReference type="GO" id="GO:0007021">
    <property type="term" value="P:tubulin complex assembly"/>
    <property type="evidence" value="ECO:0007669"/>
    <property type="project" value="InterPro"/>
</dbReference>
<dbReference type="PANTHER" id="PTHR12658">
    <property type="entry name" value="BETA-TUBULIN COFACTOR D"/>
    <property type="match status" value="1"/>
</dbReference>
<dbReference type="InterPro" id="IPR033162">
    <property type="entry name" value="TBCD"/>
</dbReference>
<dbReference type="Proteomes" id="UP000033140">
    <property type="component" value="Unassembled WGS sequence"/>
</dbReference>
<keyword evidence="1" id="KW-0143">Chaperone</keyword>
<dbReference type="InterPro" id="IPR022577">
    <property type="entry name" value="TBCD_C"/>
</dbReference>
<reference evidence="4 5" key="1">
    <citation type="journal article" date="2011" name="J. Gen. Appl. Microbiol.">
        <title>Draft genome sequencing of the enigmatic yeast Saitoella complicata.</title>
        <authorList>
            <person name="Nishida H."/>
            <person name="Hamamoto M."/>
            <person name="Sugiyama J."/>
        </authorList>
    </citation>
    <scope>NUCLEOTIDE SEQUENCE [LARGE SCALE GENOMIC DNA]</scope>
    <source>
        <strain evidence="4 5">NRRL Y-17804</strain>
    </source>
</reference>
<dbReference type="EMBL" id="BACD03000034">
    <property type="protein sequence ID" value="GAO50578.1"/>
    <property type="molecule type" value="Genomic_DNA"/>
</dbReference>
<dbReference type="InterPro" id="IPR058033">
    <property type="entry name" value="ARM_TBCD_2nd"/>
</dbReference>
<evidence type="ECO:0000259" key="3">
    <source>
        <dbReference type="Pfam" id="PF25767"/>
    </source>
</evidence>
<dbReference type="Pfam" id="PF25767">
    <property type="entry name" value="ARM_TBCD_2nd"/>
    <property type="match status" value="1"/>
</dbReference>
<dbReference type="InterPro" id="IPR016024">
    <property type="entry name" value="ARM-type_fold"/>
</dbReference>
<name>A0A0E9NLA0_SAICN</name>
<dbReference type="AlphaFoldDB" id="A0A0E9NLA0"/>
<dbReference type="Pfam" id="PF23579">
    <property type="entry name" value="ARM_TBCD"/>
    <property type="match status" value="1"/>
</dbReference>
<dbReference type="GO" id="GO:0048487">
    <property type="term" value="F:beta-tubulin binding"/>
    <property type="evidence" value="ECO:0007669"/>
    <property type="project" value="InterPro"/>
</dbReference>
<evidence type="ECO:0000313" key="4">
    <source>
        <dbReference type="EMBL" id="GAO50578.1"/>
    </source>
</evidence>
<accession>A0A0E9NLA0</accession>
<feature type="domain" description="Tubulin-folding cofactor D C-terminal" evidence="2">
    <location>
        <begin position="841"/>
        <end position="1021"/>
    </location>
</feature>
<dbReference type="GO" id="GO:0007023">
    <property type="term" value="P:post-chaperonin tubulin folding pathway"/>
    <property type="evidence" value="ECO:0007669"/>
    <property type="project" value="InterPro"/>
</dbReference>
<dbReference type="PANTHER" id="PTHR12658:SF0">
    <property type="entry name" value="TUBULIN-SPECIFIC CHAPERONE D"/>
    <property type="match status" value="1"/>
</dbReference>
<evidence type="ECO:0000259" key="2">
    <source>
        <dbReference type="Pfam" id="PF12612"/>
    </source>
</evidence>
<dbReference type="STRING" id="698492.A0A0E9NLA0"/>
<evidence type="ECO:0000313" key="5">
    <source>
        <dbReference type="Proteomes" id="UP000033140"/>
    </source>
</evidence>
<reference evidence="4 5" key="3">
    <citation type="journal article" date="2015" name="Genome Announc.">
        <title>Draft Genome Sequence of the Archiascomycetous Yeast Saitoella complicata.</title>
        <authorList>
            <person name="Yamauchi K."/>
            <person name="Kondo S."/>
            <person name="Hamamoto M."/>
            <person name="Takahashi Y."/>
            <person name="Ogura Y."/>
            <person name="Hayashi T."/>
            <person name="Nishida H."/>
        </authorList>
    </citation>
    <scope>NUCLEOTIDE SEQUENCE [LARGE SCALE GENOMIC DNA]</scope>
    <source>
        <strain evidence="4 5">NRRL Y-17804</strain>
    </source>
</reference>
<comment type="caution">
    <text evidence="4">The sequence shown here is derived from an EMBL/GenBank/DDBJ whole genome shotgun (WGS) entry which is preliminary data.</text>
</comment>
<dbReference type="Gene3D" id="1.25.10.10">
    <property type="entry name" value="Leucine-rich Repeat Variant"/>
    <property type="match status" value="2"/>
</dbReference>
<reference evidence="4 5" key="2">
    <citation type="journal article" date="2014" name="J. Gen. Appl. Microbiol.">
        <title>The early diverging ascomycetous budding yeast Saitoella complicata has three histone deacetylases belonging to the Clr6, Hos2, and Rpd3 lineages.</title>
        <authorList>
            <person name="Nishida H."/>
            <person name="Matsumoto T."/>
            <person name="Kondo S."/>
            <person name="Hamamoto M."/>
            <person name="Yoshikawa H."/>
        </authorList>
    </citation>
    <scope>NUCLEOTIDE SEQUENCE [LARGE SCALE GENOMIC DNA]</scope>
    <source>
        <strain evidence="4 5">NRRL Y-17804</strain>
    </source>
</reference>
<evidence type="ECO:0000256" key="1">
    <source>
        <dbReference type="ARBA" id="ARBA00023186"/>
    </source>
</evidence>
<gene>
    <name evidence="4" type="ORF">G7K_4702-t1</name>
</gene>
<feature type="domain" description="Tubulin-folding cofactor D ARM repeats" evidence="3">
    <location>
        <begin position="305"/>
        <end position="496"/>
    </location>
</feature>
<dbReference type="GO" id="GO:0000226">
    <property type="term" value="P:microtubule cytoskeleton organization"/>
    <property type="evidence" value="ECO:0007669"/>
    <property type="project" value="TreeGrafter"/>
</dbReference>
<sequence>MDGSHDDDIVELSPSIATSLTTTYLDALSSYLSRTTPLTLDGPGSTEEDAQEEREVDKMLEGLNLFQEQPHLLDPFLPDLITPITDLLTPLILSTAVLQSRAERLCKILYTYSKLRSHKIITTFLPPDVYLLEPLLSHLSSDLIQYTWQARYVLLLWAGLVFMAPFDLQTIDSATEGQQSLVERAVQIIKVELGRSGKERDAAAILAARVLTRKDVIAQGGLRAYTEWCNEKYGIASPMLKSGILASLAQIYRSGERETLRKESEHVWGLIEAAEGDQNDIHIRKLRVKLASRIGSTLLPPRHAKEVEEGDVSELVDAVIDALLTALRDASTITRYSAAKNLAALTSRLPLAYQSEVVDAVLAFFEENGGFAQGFEQVNDALWHGATLCLAEFARRGVEVEDTDTVRNVVLAALKFEQRRSGTYALGAHVRDAACYAIWSMVRSPVSSTKAVVGTQSVAEELVIRGCFDREINVRRAASAAFQEGVGRMGIWERGIEVLGIMDFFAVGVRRMAALDVGVKLFALQQYRGCIVQYLVQDGVEHWDLELRTLVAKCLEECVRTGVEGGEEAVVDELKGMVRRSADATDVGVRQGLTVAISAIIRGSASQRGLFKQEVNVVKDIVALVGGLPPYLRKGVHSGMMLTATCVLITALADAGVDVGETGRKEWLKLVHLTLAKSDESTQEAGAHATRAVFAAWDLWIEIAVFVKCIDVRSSREVRRGYAKALGVIAWDKHPNEVGRVVRALLKATEIEENEFVNDGEARRDATHALALILKSAGARMEVALVKEVGSGFLRCLEDYAVDSRGDIGSWVRREAMYGLTVAFTADLSEGAVDAEAWKKGFSGILKQSVEKLDKLRSFAGECIKTIMEAGKFEMEDVAKEVLADATPDFWASPGMFFPKIVELLVVEEWRLPILSGLMTSAGGAGESLLRAASTALSNYLEGLPDNDEDGAPLSLTQFMDALVAVIEDNSDKDRVIIPCFEYTSTMFDMQIPQRLADTYTFNRFIFLVQKAAYKTTSIPKLLAVSKLYAGLASLEFSADTSPNTAVKTKALGKLVGMLRHPFPRVRAVVAEQLYLVVSTWPECEEVECLLVETDWMGSVKETKGVYEELRKGLRIAEHEVEIHNLIGTDL</sequence>
<dbReference type="Pfam" id="PF12612">
    <property type="entry name" value="TFCD_C"/>
    <property type="match status" value="1"/>
</dbReference>
<proteinExistence type="predicted"/>
<dbReference type="OMA" id="EPHEAWH"/>